<evidence type="ECO:0000256" key="6">
    <source>
        <dbReference type="PROSITE-ProRule" id="PRU00284"/>
    </source>
</evidence>
<feature type="domain" description="HAMP" evidence="9">
    <location>
        <begin position="332"/>
        <end position="388"/>
    </location>
</feature>
<dbReference type="RefSeq" id="WP_066233187.1">
    <property type="nucleotide sequence ID" value="NZ_JARTFQ010000008.1"/>
</dbReference>
<dbReference type="PANTHER" id="PTHR32089:SF112">
    <property type="entry name" value="LYSOZYME-LIKE PROTEIN-RELATED"/>
    <property type="match status" value="1"/>
</dbReference>
<accession>A0ABU6NTA0</accession>
<keyword evidence="3 7" id="KW-0472">Membrane</keyword>
<evidence type="ECO:0000256" key="5">
    <source>
        <dbReference type="ARBA" id="ARBA00029447"/>
    </source>
</evidence>
<evidence type="ECO:0000256" key="4">
    <source>
        <dbReference type="ARBA" id="ARBA00023224"/>
    </source>
</evidence>
<evidence type="ECO:0000259" key="8">
    <source>
        <dbReference type="PROSITE" id="PS50111"/>
    </source>
</evidence>
<comment type="caution">
    <text evidence="10">The sequence shown here is derived from an EMBL/GenBank/DDBJ whole genome shotgun (WGS) entry which is preliminary data.</text>
</comment>
<dbReference type="InterPro" id="IPR004089">
    <property type="entry name" value="MCPsignal_dom"/>
</dbReference>
<dbReference type="SMART" id="SM00304">
    <property type="entry name" value="HAMP"/>
    <property type="match status" value="1"/>
</dbReference>
<dbReference type="SUPFAM" id="SSF58104">
    <property type="entry name" value="Methyl-accepting chemotaxis protein (MCP) signaling domain"/>
    <property type="match status" value="1"/>
</dbReference>
<dbReference type="GeneID" id="301142387"/>
<gene>
    <name evidence="10" type="ORF">P9271_03315</name>
</gene>
<feature type="transmembrane region" description="Helical" evidence="7">
    <location>
        <begin position="310"/>
        <end position="330"/>
    </location>
</feature>
<evidence type="ECO:0000259" key="9">
    <source>
        <dbReference type="PROSITE" id="PS50885"/>
    </source>
</evidence>
<organism evidence="10 11">
    <name type="scientific">Metabacillus fastidiosus</name>
    <dbReference type="NCBI Taxonomy" id="1458"/>
    <lineage>
        <taxon>Bacteria</taxon>
        <taxon>Bacillati</taxon>
        <taxon>Bacillota</taxon>
        <taxon>Bacilli</taxon>
        <taxon>Bacillales</taxon>
        <taxon>Bacillaceae</taxon>
        <taxon>Metabacillus</taxon>
    </lineage>
</organism>
<keyword evidence="2" id="KW-1003">Cell membrane</keyword>
<evidence type="ECO:0000313" key="10">
    <source>
        <dbReference type="EMBL" id="MED4400372.1"/>
    </source>
</evidence>
<feature type="transmembrane region" description="Helical" evidence="7">
    <location>
        <begin position="12"/>
        <end position="32"/>
    </location>
</feature>
<comment type="similarity">
    <text evidence="5">Belongs to the methyl-accepting chemotaxis (MCP) protein family.</text>
</comment>
<sequence>MKKIGAFQLRLILMLGISISLLVVTIVSINYVRMQSKLQTEEKDMERLVEDNILNVLEGSDVSYDIIEASLAQKMEAYTNILMNAYKDNPNIDSWNLEGYKQRFDGFDIFILNRDLIITHSTREADLGLDFKEFGIQDLLEQRIESGAFSSDRLEISYATKQSNKFSYMATPDKKYLIELGATADQFQDLIKSMDLTTVTEKLVNQHPYVKDIIIYTVQGDGQPENAMNKKDKEGNALAIDEQYKELSKKVILENKPQVVEGTKAEKGIKYKFIPNIKTAGEDGSFKQSRLLLIKYDENYFNKDLQKNNIVSIFMILASIVIAIVLSIFIGRRVSKPIEEFGELIDRTSALEFTNTIHLNNLKKRDDDFGQLARKYELMLQSVRNAFQKVISSSEQLAVMSEEFTASSSETKMAANQIATAIHDVSKETDHQSSIVREAIDRIGIITTEVKRVAENIQQVNELVHHTVEISHDGTTAIQQSVRNMQQIDQFTKHSKNIVIQLNEKSTKIENISSFITSIAGQTNLLALNAAIESARAGEAGKGFAVVADEVRKLAEESSRAANQINNLIIEIKEDIAQAMDGMNSGYEAVQEGNNLAEQAGEAFHDILEAVNTVSKQSMETSETSKQVEDTTSDLLQSIEQISTLYEKLAANAEEVAAATEQQTAVVDEMSGGASNLSVIAEDLKAEVGKFKV</sequence>
<keyword evidence="7" id="KW-0812">Transmembrane</keyword>
<dbReference type="SMART" id="SM00283">
    <property type="entry name" value="MA"/>
    <property type="match status" value="1"/>
</dbReference>
<dbReference type="Pfam" id="PF00015">
    <property type="entry name" value="MCPsignal"/>
    <property type="match status" value="1"/>
</dbReference>
<evidence type="ECO:0000256" key="7">
    <source>
        <dbReference type="SAM" id="Phobius"/>
    </source>
</evidence>
<dbReference type="EMBL" id="JARTFS010000003">
    <property type="protein sequence ID" value="MED4400372.1"/>
    <property type="molecule type" value="Genomic_DNA"/>
</dbReference>
<dbReference type="PROSITE" id="PS50111">
    <property type="entry name" value="CHEMOTAXIS_TRANSDUC_2"/>
    <property type="match status" value="1"/>
</dbReference>
<dbReference type="InterPro" id="IPR003660">
    <property type="entry name" value="HAMP_dom"/>
</dbReference>
<keyword evidence="4 6" id="KW-0807">Transducer</keyword>
<protein>
    <submittedName>
        <fullName evidence="10">Methyl-accepting chemotaxis protein</fullName>
    </submittedName>
</protein>
<evidence type="ECO:0000256" key="3">
    <source>
        <dbReference type="ARBA" id="ARBA00023136"/>
    </source>
</evidence>
<dbReference type="Proteomes" id="UP001342826">
    <property type="component" value="Unassembled WGS sequence"/>
</dbReference>
<comment type="subcellular location">
    <subcellularLocation>
        <location evidence="1">Cell membrane</location>
    </subcellularLocation>
</comment>
<evidence type="ECO:0000256" key="2">
    <source>
        <dbReference type="ARBA" id="ARBA00022475"/>
    </source>
</evidence>
<feature type="domain" description="Methyl-accepting transducer" evidence="8">
    <location>
        <begin position="407"/>
        <end position="643"/>
    </location>
</feature>
<reference evidence="10 11" key="1">
    <citation type="submission" date="2023-03" db="EMBL/GenBank/DDBJ databases">
        <title>Bacillus Genome Sequencing.</title>
        <authorList>
            <person name="Dunlap C."/>
        </authorList>
    </citation>
    <scope>NUCLEOTIDE SEQUENCE [LARGE SCALE GENOMIC DNA]</scope>
    <source>
        <strain evidence="10 11">NRS-1717</strain>
    </source>
</reference>
<keyword evidence="7" id="KW-1133">Transmembrane helix</keyword>
<dbReference type="PANTHER" id="PTHR32089">
    <property type="entry name" value="METHYL-ACCEPTING CHEMOTAXIS PROTEIN MCPB"/>
    <property type="match status" value="1"/>
</dbReference>
<name>A0ABU6NTA0_9BACI</name>
<evidence type="ECO:0000256" key="1">
    <source>
        <dbReference type="ARBA" id="ARBA00004236"/>
    </source>
</evidence>
<dbReference type="Gene3D" id="1.10.287.950">
    <property type="entry name" value="Methyl-accepting chemotaxis protein"/>
    <property type="match status" value="1"/>
</dbReference>
<proteinExistence type="inferred from homology"/>
<keyword evidence="11" id="KW-1185">Reference proteome</keyword>
<dbReference type="PROSITE" id="PS50885">
    <property type="entry name" value="HAMP"/>
    <property type="match status" value="1"/>
</dbReference>
<dbReference type="CDD" id="cd11386">
    <property type="entry name" value="MCP_signal"/>
    <property type="match status" value="1"/>
</dbReference>
<evidence type="ECO:0000313" key="11">
    <source>
        <dbReference type="Proteomes" id="UP001342826"/>
    </source>
</evidence>